<sequence length="56" mass="6123">MPDPLHLAALAAGVVALAVAIRCAIDTRHYRRQAEASAARARQTLAKIKEIHRGRH</sequence>
<proteinExistence type="predicted"/>
<gene>
    <name evidence="2" type="ORF">V2J85_09470</name>
</gene>
<organism evidence="2 3">
    <name type="scientific">Streptomyces bugieae</name>
    <dbReference type="NCBI Taxonomy" id="3098223"/>
    <lineage>
        <taxon>Bacteria</taxon>
        <taxon>Bacillati</taxon>
        <taxon>Actinomycetota</taxon>
        <taxon>Actinomycetes</taxon>
        <taxon>Kitasatosporales</taxon>
        <taxon>Streptomycetaceae</taxon>
        <taxon>Streptomyces</taxon>
    </lineage>
</organism>
<keyword evidence="3" id="KW-1185">Reference proteome</keyword>
<protein>
    <submittedName>
        <fullName evidence="2">Uncharacterized protein</fullName>
    </submittedName>
</protein>
<evidence type="ECO:0000313" key="3">
    <source>
        <dbReference type="Proteomes" id="UP001307760"/>
    </source>
</evidence>
<keyword evidence="1" id="KW-0472">Membrane</keyword>
<name>A0ABU7NL52_9ACTN</name>
<dbReference type="RefSeq" id="WP_330821259.1">
    <property type="nucleotide sequence ID" value="NZ_JAZBJP010000002.1"/>
</dbReference>
<keyword evidence="1" id="KW-0812">Transmembrane</keyword>
<evidence type="ECO:0000256" key="1">
    <source>
        <dbReference type="SAM" id="Phobius"/>
    </source>
</evidence>
<accession>A0ABU7NL52</accession>
<dbReference type="EMBL" id="JAZBJP010000002">
    <property type="protein sequence ID" value="MEE4419581.1"/>
    <property type="molecule type" value="Genomic_DNA"/>
</dbReference>
<keyword evidence="1" id="KW-1133">Transmembrane helix</keyword>
<comment type="caution">
    <text evidence="2">The sequence shown here is derived from an EMBL/GenBank/DDBJ whole genome shotgun (WGS) entry which is preliminary data.</text>
</comment>
<dbReference type="Proteomes" id="UP001307760">
    <property type="component" value="Unassembled WGS sequence"/>
</dbReference>
<reference evidence="2 3" key="1">
    <citation type="submission" date="2023-12" db="EMBL/GenBank/DDBJ databases">
        <title>30 novel species of actinomycetes from the DSMZ collection.</title>
        <authorList>
            <person name="Nouioui I."/>
        </authorList>
    </citation>
    <scope>NUCLEOTIDE SEQUENCE [LARGE SCALE GENOMIC DNA]</scope>
    <source>
        <strain evidence="2 3">DSM 41528</strain>
    </source>
</reference>
<feature type="transmembrane region" description="Helical" evidence="1">
    <location>
        <begin position="6"/>
        <end position="25"/>
    </location>
</feature>
<evidence type="ECO:0000313" key="2">
    <source>
        <dbReference type="EMBL" id="MEE4419581.1"/>
    </source>
</evidence>